<dbReference type="SUPFAM" id="SSF52540">
    <property type="entry name" value="P-loop containing nucleoside triphosphate hydrolases"/>
    <property type="match status" value="1"/>
</dbReference>
<comment type="caution">
    <text evidence="3">The sequence shown here is derived from an EMBL/GenBank/DDBJ whole genome shotgun (WGS) entry which is preliminary data.</text>
</comment>
<evidence type="ECO:0000259" key="2">
    <source>
        <dbReference type="Pfam" id="PF13635"/>
    </source>
</evidence>
<accession>A0A9D7F9X2</accession>
<name>A0A9D7F9X2_9RHOO</name>
<feature type="domain" description="AAA" evidence="1">
    <location>
        <begin position="19"/>
        <end position="137"/>
    </location>
</feature>
<gene>
    <name evidence="3" type="ORF">IPJ48_17700</name>
</gene>
<sequence length="414" mass="46251">MYRQRQLATALQNALAGFPAVLVTGPRQSGKTTFLRHEAGEQLDYVSFDDPLERDFAAVDPAGFLRRFADRPVILDEIQYVPELFSHLKLRIDADPGRCGRWLLTGSQQFGLMRDVSESLAGRVGILELPPFSYTEFPRSSLGETLWNGGYPIPALHPDRRDLWLRSYIATYIERDVRQIRNIPDLRTFNQFLNLAATRHGQEFHTADLARELGMTQPTVKSWGGVLEASYIAYFLPPWFRNYGKRVVKSSKFYFYDSALVTLLTRQPDAAAALAGQMGGPLLEGWVVTEAVKVFMALGRKPDLYFWRSHDGLEVDLLIVIDGKLQAVEIKLTATPGAGHVEPLNRFLAVAGDEANGQGLLVCRTEKQRALPNGHVALPWQSFPEWLQARLENSGLAAGKVSLLAGTQIRAKNS</sequence>
<dbReference type="PANTHER" id="PTHR43566">
    <property type="entry name" value="CONSERVED PROTEIN"/>
    <property type="match status" value="1"/>
</dbReference>
<proteinExistence type="predicted"/>
<evidence type="ECO:0000259" key="1">
    <source>
        <dbReference type="Pfam" id="PF13173"/>
    </source>
</evidence>
<keyword evidence="3" id="KW-0547">Nucleotide-binding</keyword>
<dbReference type="Pfam" id="PF13173">
    <property type="entry name" value="AAA_14"/>
    <property type="match status" value="1"/>
</dbReference>
<keyword evidence="3" id="KW-0067">ATP-binding</keyword>
<dbReference type="PANTHER" id="PTHR43566:SF2">
    <property type="entry name" value="DUF4143 DOMAIN-CONTAINING PROTEIN"/>
    <property type="match status" value="1"/>
</dbReference>
<protein>
    <submittedName>
        <fullName evidence="3">ATP-binding protein</fullName>
    </submittedName>
</protein>
<dbReference type="Pfam" id="PF13635">
    <property type="entry name" value="DUF4143"/>
    <property type="match status" value="1"/>
</dbReference>
<evidence type="ECO:0000313" key="4">
    <source>
        <dbReference type="Proteomes" id="UP000886602"/>
    </source>
</evidence>
<evidence type="ECO:0000313" key="3">
    <source>
        <dbReference type="EMBL" id="MBK7424762.1"/>
    </source>
</evidence>
<dbReference type="InterPro" id="IPR041682">
    <property type="entry name" value="AAA_14"/>
</dbReference>
<dbReference type="InterPro" id="IPR027417">
    <property type="entry name" value="P-loop_NTPase"/>
</dbReference>
<dbReference type="EMBL" id="JADJNC010000047">
    <property type="protein sequence ID" value="MBK7424762.1"/>
    <property type="molecule type" value="Genomic_DNA"/>
</dbReference>
<reference evidence="3" key="1">
    <citation type="submission" date="2020-10" db="EMBL/GenBank/DDBJ databases">
        <title>Connecting structure to function with the recovery of over 1000 high-quality activated sludge metagenome-assembled genomes encoding full-length rRNA genes using long-read sequencing.</title>
        <authorList>
            <person name="Singleton C.M."/>
            <person name="Petriglieri F."/>
            <person name="Kristensen J.M."/>
            <person name="Kirkegaard R.H."/>
            <person name="Michaelsen T.Y."/>
            <person name="Andersen M.H."/>
            <person name="Karst S.M."/>
            <person name="Dueholm M.S."/>
            <person name="Nielsen P.H."/>
            <person name="Albertsen M."/>
        </authorList>
    </citation>
    <scope>NUCLEOTIDE SEQUENCE</scope>
    <source>
        <strain evidence="3">EsbW_18-Q3-R4-48_MAXAC.044</strain>
    </source>
</reference>
<feature type="domain" description="DUF4143" evidence="2">
    <location>
        <begin position="174"/>
        <end position="332"/>
    </location>
</feature>
<organism evidence="3 4">
    <name type="scientific">Candidatus Propionivibrio dominans</name>
    <dbReference type="NCBI Taxonomy" id="2954373"/>
    <lineage>
        <taxon>Bacteria</taxon>
        <taxon>Pseudomonadati</taxon>
        <taxon>Pseudomonadota</taxon>
        <taxon>Betaproteobacteria</taxon>
        <taxon>Rhodocyclales</taxon>
        <taxon>Rhodocyclaceae</taxon>
        <taxon>Propionivibrio</taxon>
    </lineage>
</organism>
<dbReference type="InterPro" id="IPR025420">
    <property type="entry name" value="DUF4143"/>
</dbReference>
<dbReference type="AlphaFoldDB" id="A0A9D7F9X2"/>
<dbReference type="GO" id="GO:0005524">
    <property type="term" value="F:ATP binding"/>
    <property type="evidence" value="ECO:0007669"/>
    <property type="project" value="UniProtKB-KW"/>
</dbReference>
<dbReference type="Proteomes" id="UP000886602">
    <property type="component" value="Unassembled WGS sequence"/>
</dbReference>